<evidence type="ECO:0000313" key="2">
    <source>
        <dbReference type="Proteomes" id="UP000250266"/>
    </source>
</evidence>
<dbReference type="OrthoDB" id="62952at2759"/>
<proteinExistence type="predicted"/>
<reference evidence="1 2" key="1">
    <citation type="journal article" date="2016" name="Nat. Commun.">
        <title>Ectomycorrhizal ecology is imprinted in the genome of the dominant symbiotic fungus Cenococcum geophilum.</title>
        <authorList>
            <consortium name="DOE Joint Genome Institute"/>
            <person name="Peter M."/>
            <person name="Kohler A."/>
            <person name="Ohm R.A."/>
            <person name="Kuo A."/>
            <person name="Krutzmann J."/>
            <person name="Morin E."/>
            <person name="Arend M."/>
            <person name="Barry K.W."/>
            <person name="Binder M."/>
            <person name="Choi C."/>
            <person name="Clum A."/>
            <person name="Copeland A."/>
            <person name="Grisel N."/>
            <person name="Haridas S."/>
            <person name="Kipfer T."/>
            <person name="LaButti K."/>
            <person name="Lindquist E."/>
            <person name="Lipzen A."/>
            <person name="Maire R."/>
            <person name="Meier B."/>
            <person name="Mihaltcheva S."/>
            <person name="Molinier V."/>
            <person name="Murat C."/>
            <person name="Poggeler S."/>
            <person name="Quandt C.A."/>
            <person name="Sperisen C."/>
            <person name="Tritt A."/>
            <person name="Tisserant E."/>
            <person name="Crous P.W."/>
            <person name="Henrissat B."/>
            <person name="Nehls U."/>
            <person name="Egli S."/>
            <person name="Spatafora J.W."/>
            <person name="Grigoriev I.V."/>
            <person name="Martin F.M."/>
        </authorList>
    </citation>
    <scope>NUCLEOTIDE SEQUENCE [LARGE SCALE GENOMIC DNA]</scope>
    <source>
        <strain evidence="1 2">CBS 459.81</strain>
    </source>
</reference>
<keyword evidence="2" id="KW-1185">Reference proteome</keyword>
<name>A0A8E2JBP9_9PEZI</name>
<dbReference type="Proteomes" id="UP000250266">
    <property type="component" value="Unassembled WGS sequence"/>
</dbReference>
<accession>A0A8E2JBP9</accession>
<evidence type="ECO:0008006" key="3">
    <source>
        <dbReference type="Google" id="ProtNLM"/>
    </source>
</evidence>
<protein>
    <recommendedName>
        <fullName evidence="3">F-box domain-containing protein</fullName>
    </recommendedName>
</protein>
<dbReference type="PANTHER" id="PTHR42085">
    <property type="entry name" value="F-BOX DOMAIN-CONTAINING PROTEIN"/>
    <property type="match status" value="1"/>
</dbReference>
<dbReference type="AlphaFoldDB" id="A0A8E2JBP9"/>
<sequence length="277" mass="32289">MSYDRSNLLFLPAELRLEVYSYYFTHDPTLPTPPLPNSPLALSLTCKQLYHETHEQAFAATTFRTRAWHFVDVERRLRRVRPSYRRNITRIEVIADLTEFLWDSQSLRGFWFADAGLKGLEEIYIRFSGRHVSDLREGMVLSNLEVLLWKTVVLCGNVKLKKVRIVHDGLFGGLDIWEIYGRIQQSWQVKLSQEVGGHKWSFVEDKEEGRFRLVREGKDGEAERQVVVLYGNDARDAEMYREVQKELNEVIDDVMQHATGEGPQPFSTICEPWTLIP</sequence>
<dbReference type="PANTHER" id="PTHR42085:SF1">
    <property type="entry name" value="F-BOX DOMAIN-CONTAINING PROTEIN"/>
    <property type="match status" value="1"/>
</dbReference>
<gene>
    <name evidence="1" type="ORF">K432DRAFT_142842</name>
</gene>
<organism evidence="1 2">
    <name type="scientific">Lepidopterella palustris CBS 459.81</name>
    <dbReference type="NCBI Taxonomy" id="1314670"/>
    <lineage>
        <taxon>Eukaryota</taxon>
        <taxon>Fungi</taxon>
        <taxon>Dikarya</taxon>
        <taxon>Ascomycota</taxon>
        <taxon>Pezizomycotina</taxon>
        <taxon>Dothideomycetes</taxon>
        <taxon>Pleosporomycetidae</taxon>
        <taxon>Mytilinidiales</taxon>
        <taxon>Argynnaceae</taxon>
        <taxon>Lepidopterella</taxon>
    </lineage>
</organism>
<dbReference type="InterPro" id="IPR038883">
    <property type="entry name" value="AN11006-like"/>
</dbReference>
<dbReference type="EMBL" id="KV745203">
    <property type="protein sequence ID" value="OCK76517.1"/>
    <property type="molecule type" value="Genomic_DNA"/>
</dbReference>
<evidence type="ECO:0000313" key="1">
    <source>
        <dbReference type="EMBL" id="OCK76517.1"/>
    </source>
</evidence>